<gene>
    <name evidence="1" type="ORF">E3N88_18022</name>
</gene>
<organism evidence="1 2">
    <name type="scientific">Mikania micrantha</name>
    <name type="common">bitter vine</name>
    <dbReference type="NCBI Taxonomy" id="192012"/>
    <lineage>
        <taxon>Eukaryota</taxon>
        <taxon>Viridiplantae</taxon>
        <taxon>Streptophyta</taxon>
        <taxon>Embryophyta</taxon>
        <taxon>Tracheophyta</taxon>
        <taxon>Spermatophyta</taxon>
        <taxon>Magnoliopsida</taxon>
        <taxon>eudicotyledons</taxon>
        <taxon>Gunneridae</taxon>
        <taxon>Pentapetalae</taxon>
        <taxon>asterids</taxon>
        <taxon>campanulids</taxon>
        <taxon>Asterales</taxon>
        <taxon>Asteraceae</taxon>
        <taxon>Asteroideae</taxon>
        <taxon>Heliantheae alliance</taxon>
        <taxon>Eupatorieae</taxon>
        <taxon>Mikania</taxon>
    </lineage>
</organism>
<dbReference type="EMBL" id="SZYD01000009">
    <property type="protein sequence ID" value="KAD5318076.1"/>
    <property type="molecule type" value="Genomic_DNA"/>
</dbReference>
<evidence type="ECO:0000313" key="1">
    <source>
        <dbReference type="EMBL" id="KAD5318076.1"/>
    </source>
</evidence>
<dbReference type="AlphaFoldDB" id="A0A5N6NTP1"/>
<comment type="caution">
    <text evidence="1">The sequence shown here is derived from an EMBL/GenBank/DDBJ whole genome shotgun (WGS) entry which is preliminary data.</text>
</comment>
<protein>
    <submittedName>
        <fullName evidence="1">Uncharacterized protein</fullName>
    </submittedName>
</protein>
<accession>A0A5N6NTP1</accession>
<dbReference type="Proteomes" id="UP000326396">
    <property type="component" value="Linkage Group LG17"/>
</dbReference>
<name>A0A5N6NTP1_9ASTR</name>
<reference evidence="1 2" key="1">
    <citation type="submission" date="2019-05" db="EMBL/GenBank/DDBJ databases">
        <title>Mikania micrantha, genome provides insights into the molecular mechanism of rapid growth.</title>
        <authorList>
            <person name="Liu B."/>
        </authorList>
    </citation>
    <scope>NUCLEOTIDE SEQUENCE [LARGE SCALE GENOMIC DNA]</scope>
    <source>
        <strain evidence="1">NLD-2019</strain>
        <tissue evidence="1">Leaf</tissue>
    </source>
</reference>
<proteinExistence type="predicted"/>
<sequence>MQGSWILGFVDQGLAKEQGIGSAMVPALRFVPSLGFGWDNGNRFVEWVAGFVAVPPQVRCRFYPVSTGSVQGSAREDARFGCLMLGSLRVRPHHEGKYSKSLYFRDLRFEMNVLTLRELESD</sequence>
<keyword evidence="2" id="KW-1185">Reference proteome</keyword>
<evidence type="ECO:0000313" key="2">
    <source>
        <dbReference type="Proteomes" id="UP000326396"/>
    </source>
</evidence>